<dbReference type="Gene3D" id="1.10.8.60">
    <property type="match status" value="1"/>
</dbReference>
<keyword evidence="7" id="KW-0239">DNA-directed DNA polymerase</keyword>
<dbReference type="InterPro" id="IPR001270">
    <property type="entry name" value="ClpA/B"/>
</dbReference>
<dbReference type="GO" id="GO:0009360">
    <property type="term" value="C:DNA polymerase III complex"/>
    <property type="evidence" value="ECO:0007669"/>
    <property type="project" value="InterPro"/>
</dbReference>
<evidence type="ECO:0000313" key="11">
    <source>
        <dbReference type="EMBL" id="HJE49377.1"/>
    </source>
</evidence>
<evidence type="ECO:0000256" key="3">
    <source>
        <dbReference type="ARBA" id="ARBA00022723"/>
    </source>
</evidence>
<dbReference type="Pfam" id="PF13177">
    <property type="entry name" value="DNA_pol3_delta2"/>
    <property type="match status" value="1"/>
</dbReference>
<evidence type="ECO:0000256" key="6">
    <source>
        <dbReference type="ARBA" id="ARBA00022840"/>
    </source>
</evidence>
<name>A0A921EK06_LACJH</name>
<evidence type="ECO:0000256" key="2">
    <source>
        <dbReference type="ARBA" id="ARBA00012417"/>
    </source>
</evidence>
<dbReference type="SMART" id="SM00382">
    <property type="entry name" value="AAA"/>
    <property type="match status" value="1"/>
</dbReference>
<dbReference type="InterPro" id="IPR050238">
    <property type="entry name" value="DNA_Rep/Repair_Clamp_Loader"/>
</dbReference>
<dbReference type="Pfam" id="PF22608">
    <property type="entry name" value="DNAX_ATPase_lid"/>
    <property type="match status" value="1"/>
</dbReference>
<evidence type="ECO:0000256" key="8">
    <source>
        <dbReference type="ARBA" id="ARBA00049244"/>
    </source>
</evidence>
<reference evidence="11" key="1">
    <citation type="journal article" date="2021" name="PeerJ">
        <title>Extensive microbial diversity within the chicken gut microbiome revealed by metagenomics and culture.</title>
        <authorList>
            <person name="Gilroy R."/>
            <person name="Ravi A."/>
            <person name="Getino M."/>
            <person name="Pursley I."/>
            <person name="Horton D.L."/>
            <person name="Alikhan N.F."/>
            <person name="Baker D."/>
            <person name="Gharbi K."/>
            <person name="Hall N."/>
            <person name="Watson M."/>
            <person name="Adriaenssens E.M."/>
            <person name="Foster-Nyarko E."/>
            <person name="Jarju S."/>
            <person name="Secka A."/>
            <person name="Antonio M."/>
            <person name="Oren A."/>
            <person name="Chaudhuri R.R."/>
            <person name="La Ragione R."/>
            <person name="Hildebrand F."/>
            <person name="Pallen M.J."/>
        </authorList>
    </citation>
    <scope>NUCLEOTIDE SEQUENCE</scope>
    <source>
        <strain evidence="11">CHK192-2623</strain>
    </source>
</reference>
<proteinExistence type="inferred from homology"/>
<dbReference type="GO" id="GO:0046872">
    <property type="term" value="F:metal ion binding"/>
    <property type="evidence" value="ECO:0007669"/>
    <property type="project" value="UniProtKB-KW"/>
</dbReference>
<dbReference type="Gene3D" id="1.20.272.10">
    <property type="match status" value="1"/>
</dbReference>
<evidence type="ECO:0000259" key="10">
    <source>
        <dbReference type="SMART" id="SM00382"/>
    </source>
</evidence>
<comment type="similarity">
    <text evidence="1">Belongs to the DnaX/STICHEL family.</text>
</comment>
<keyword evidence="4" id="KW-0547">Nucleotide-binding</keyword>
<feature type="compositionally biased region" description="Basic and acidic residues" evidence="9">
    <location>
        <begin position="411"/>
        <end position="430"/>
    </location>
</feature>
<keyword evidence="6" id="KW-0067">ATP-binding</keyword>
<keyword evidence="11" id="KW-0808">Transferase</keyword>
<comment type="catalytic activity">
    <reaction evidence="8">
        <text>DNA(n) + a 2'-deoxyribonucleoside 5'-triphosphate = DNA(n+1) + diphosphate</text>
        <dbReference type="Rhea" id="RHEA:22508"/>
        <dbReference type="Rhea" id="RHEA-COMP:17339"/>
        <dbReference type="Rhea" id="RHEA-COMP:17340"/>
        <dbReference type="ChEBI" id="CHEBI:33019"/>
        <dbReference type="ChEBI" id="CHEBI:61560"/>
        <dbReference type="ChEBI" id="CHEBI:173112"/>
        <dbReference type="EC" id="2.7.7.7"/>
    </reaction>
</comment>
<evidence type="ECO:0000256" key="9">
    <source>
        <dbReference type="SAM" id="MobiDB-lite"/>
    </source>
</evidence>
<dbReference type="NCBIfam" id="TIGR02397">
    <property type="entry name" value="dnaX_nterm"/>
    <property type="match status" value="1"/>
</dbReference>
<accession>A0A921EK06</accession>
<dbReference type="AlphaFoldDB" id="A0A921EK06"/>
<dbReference type="FunFam" id="3.40.50.300:FF:000014">
    <property type="entry name" value="DNA polymerase III subunit gamma/tau"/>
    <property type="match status" value="1"/>
</dbReference>
<dbReference type="InterPro" id="IPR027417">
    <property type="entry name" value="P-loop_NTPase"/>
</dbReference>
<dbReference type="FunFam" id="1.10.8.60:FF:000013">
    <property type="entry name" value="DNA polymerase III subunit gamma/tau"/>
    <property type="match status" value="1"/>
</dbReference>
<dbReference type="EMBL" id="DYYQ01000025">
    <property type="protein sequence ID" value="HJE49377.1"/>
    <property type="molecule type" value="Genomic_DNA"/>
</dbReference>
<dbReference type="GO" id="GO:0003887">
    <property type="term" value="F:DNA-directed DNA polymerase activity"/>
    <property type="evidence" value="ECO:0007669"/>
    <property type="project" value="UniProtKB-KW"/>
</dbReference>
<dbReference type="SUPFAM" id="SSF52540">
    <property type="entry name" value="P-loop containing nucleoside triphosphate hydrolases"/>
    <property type="match status" value="1"/>
</dbReference>
<dbReference type="GO" id="GO:0005524">
    <property type="term" value="F:ATP binding"/>
    <property type="evidence" value="ECO:0007669"/>
    <property type="project" value="UniProtKB-KW"/>
</dbReference>
<keyword evidence="5" id="KW-0862">Zinc</keyword>
<dbReference type="Gene3D" id="3.40.50.300">
    <property type="entry name" value="P-loop containing nucleotide triphosphate hydrolases"/>
    <property type="match status" value="1"/>
</dbReference>
<gene>
    <name evidence="11" type="primary">dnaX</name>
    <name evidence="11" type="ORF">K8V69_04245</name>
</gene>
<dbReference type="CDD" id="cd18137">
    <property type="entry name" value="HLD_clamp_pol_III_gamma_tau"/>
    <property type="match status" value="1"/>
</dbReference>
<protein>
    <recommendedName>
        <fullName evidence="2">DNA-directed DNA polymerase</fullName>
        <ecNumber evidence="2">2.7.7.7</ecNumber>
    </recommendedName>
</protein>
<dbReference type="GO" id="GO:0006261">
    <property type="term" value="P:DNA-templated DNA replication"/>
    <property type="evidence" value="ECO:0007669"/>
    <property type="project" value="TreeGrafter"/>
</dbReference>
<dbReference type="PANTHER" id="PTHR11669">
    <property type="entry name" value="REPLICATION FACTOR C / DNA POLYMERASE III GAMMA-TAU SUBUNIT"/>
    <property type="match status" value="1"/>
</dbReference>
<reference evidence="11" key="2">
    <citation type="submission" date="2021-09" db="EMBL/GenBank/DDBJ databases">
        <authorList>
            <person name="Gilroy R."/>
        </authorList>
    </citation>
    <scope>NUCLEOTIDE SEQUENCE</scope>
    <source>
        <strain evidence="11">CHK192-2623</strain>
    </source>
</reference>
<feature type="region of interest" description="Disordered" evidence="9">
    <location>
        <begin position="390"/>
        <end position="450"/>
    </location>
</feature>
<feature type="domain" description="AAA+ ATPase" evidence="10">
    <location>
        <begin position="37"/>
        <end position="179"/>
    </location>
</feature>
<evidence type="ECO:0000313" key="12">
    <source>
        <dbReference type="Proteomes" id="UP000732527"/>
    </source>
</evidence>
<dbReference type="Proteomes" id="UP000732527">
    <property type="component" value="Unassembled WGS sequence"/>
</dbReference>
<sequence length="602" mass="67710">MAYQALYRKWRPRTFDGVVGQTAITDTLKNAIKRGKISHAFLFAGPRGTGKTSCAKIFAKALNCTNLQDGEPCNECENCLAADQGTMNDIIEIDAASNNGVDEIRDIRDKVKYAPTQGKYKVYIIDEVHMLSMGAFNALLKTLEEPPEHVVFILATTELQKVPATIISRTQRYNFKRIDQHDLIARMTYILGQEKIDFEEKALEVIAQVADGGMRDSLSILDQILSYDQDKVKYEDALRITGYAAQEKIEQVLLDLLNCETSAALEIVHALLQDGASTKNILDELISLTVKGMLAIKSNKEETFLTEDYVSELTKIPEEKFYSLVQAANNALNDLRYTNQQQIPLDVFVVQVTQAPVKADNAPQQAEAISSNVVQTLKNQIDTLSKQIAELKNRPAPARSTTSDFSGTIKTETKSQIRRVADKENKPEQKPKRRKASSNNQAAQENNRRQVYHVLENATKEDLNTVKDIWPDLLSTLKVSQRAVMEVLDPVAASHEQIVLKCKYELWFERANQDGDLISQLEAEIAKLTKHNYSIVLVADSSWLKVRHDFVASHKEELLAKKFQRLEKSEQEANGNQIDPQAKKEVIDKAKELFGDLAQVKD</sequence>
<evidence type="ECO:0000256" key="4">
    <source>
        <dbReference type="ARBA" id="ARBA00022741"/>
    </source>
</evidence>
<keyword evidence="11" id="KW-0548">Nucleotidyltransferase</keyword>
<dbReference type="CDD" id="cd00009">
    <property type="entry name" value="AAA"/>
    <property type="match status" value="1"/>
</dbReference>
<comment type="caution">
    <text evidence="11">The sequence shown here is derived from an EMBL/GenBank/DDBJ whole genome shotgun (WGS) entry which is preliminary data.</text>
</comment>
<evidence type="ECO:0000256" key="7">
    <source>
        <dbReference type="ARBA" id="ARBA00022932"/>
    </source>
</evidence>
<evidence type="ECO:0000256" key="5">
    <source>
        <dbReference type="ARBA" id="ARBA00022833"/>
    </source>
</evidence>
<feature type="compositionally biased region" description="Polar residues" evidence="9">
    <location>
        <begin position="399"/>
        <end position="410"/>
    </location>
</feature>
<organism evidence="11 12">
    <name type="scientific">Lactobacillus johnsonii</name>
    <dbReference type="NCBI Taxonomy" id="33959"/>
    <lineage>
        <taxon>Bacteria</taxon>
        <taxon>Bacillati</taxon>
        <taxon>Bacillota</taxon>
        <taxon>Bacilli</taxon>
        <taxon>Lactobacillales</taxon>
        <taxon>Lactobacillaceae</taxon>
        <taxon>Lactobacillus</taxon>
    </lineage>
</organism>
<keyword evidence="3" id="KW-0479">Metal-binding</keyword>
<dbReference type="InterPro" id="IPR045085">
    <property type="entry name" value="HLD_clamp_pol_III_gamma_tau"/>
</dbReference>
<dbReference type="NCBIfam" id="NF004046">
    <property type="entry name" value="PRK05563.1"/>
    <property type="match status" value="1"/>
</dbReference>
<dbReference type="InterPro" id="IPR003593">
    <property type="entry name" value="AAA+_ATPase"/>
</dbReference>
<evidence type="ECO:0000256" key="1">
    <source>
        <dbReference type="ARBA" id="ARBA00006360"/>
    </source>
</evidence>
<dbReference type="PRINTS" id="PR00300">
    <property type="entry name" value="CLPPROTEASEA"/>
</dbReference>
<dbReference type="EC" id="2.7.7.7" evidence="2"/>
<dbReference type="InterPro" id="IPR012763">
    <property type="entry name" value="DNA_pol_III_sug/sutau_N"/>
</dbReference>
<dbReference type="PANTHER" id="PTHR11669:SF0">
    <property type="entry name" value="PROTEIN STICHEL-LIKE 2"/>
    <property type="match status" value="1"/>
</dbReference>